<accession>X1DF90</accession>
<evidence type="ECO:0000256" key="3">
    <source>
        <dbReference type="ARBA" id="ARBA00022475"/>
    </source>
</evidence>
<reference evidence="9" key="1">
    <citation type="journal article" date="2014" name="Front. Microbiol.">
        <title>High frequency of phylogenetically diverse reductive dehalogenase-homologous genes in deep subseafloor sedimentary metagenomes.</title>
        <authorList>
            <person name="Kawai M."/>
            <person name="Futagami T."/>
            <person name="Toyoda A."/>
            <person name="Takaki Y."/>
            <person name="Nishi S."/>
            <person name="Hori S."/>
            <person name="Arai W."/>
            <person name="Tsubouchi T."/>
            <person name="Morono Y."/>
            <person name="Uchiyama I."/>
            <person name="Ito T."/>
            <person name="Fujiyama A."/>
            <person name="Inagaki F."/>
            <person name="Takami H."/>
        </authorList>
    </citation>
    <scope>NUCLEOTIDE SEQUENCE</scope>
    <source>
        <strain evidence="9">Expedition CK06-06</strain>
    </source>
</reference>
<proteinExistence type="inferred from homology"/>
<feature type="non-terminal residue" evidence="9">
    <location>
        <position position="167"/>
    </location>
</feature>
<dbReference type="EMBL" id="BARU01002964">
    <property type="protein sequence ID" value="GAH19476.1"/>
    <property type="molecule type" value="Genomic_DNA"/>
</dbReference>
<dbReference type="InterPro" id="IPR042094">
    <property type="entry name" value="T2SS_GspF_sf"/>
</dbReference>
<sequence>MAKALDISTKGKVISYRYVAATTQGKVVKGTIKATNEVAAERLLIGQGYNPIRLEVAPSMFSLEEALPTLFKVKPRDVIVFSRQLATLIRSGISLLPALEILQGQVATSRAFRKTLGSIVDDIRGGSAFSQAIAKHPKAFSDIYCRTIAVGEQSGNLETVLNRMADY</sequence>
<evidence type="ECO:0000313" key="9">
    <source>
        <dbReference type="EMBL" id="GAH19476.1"/>
    </source>
</evidence>
<organism evidence="9">
    <name type="scientific">marine sediment metagenome</name>
    <dbReference type="NCBI Taxonomy" id="412755"/>
    <lineage>
        <taxon>unclassified sequences</taxon>
        <taxon>metagenomes</taxon>
        <taxon>ecological metagenomes</taxon>
    </lineage>
</organism>
<dbReference type="FunFam" id="1.20.81.30:FF:000001">
    <property type="entry name" value="Type II secretion system protein F"/>
    <property type="match status" value="1"/>
</dbReference>
<dbReference type="PANTHER" id="PTHR30012">
    <property type="entry name" value="GENERAL SECRETION PATHWAY PROTEIN"/>
    <property type="match status" value="1"/>
</dbReference>
<gene>
    <name evidence="9" type="ORF">S03H2_06678</name>
</gene>
<evidence type="ECO:0000256" key="4">
    <source>
        <dbReference type="ARBA" id="ARBA00022519"/>
    </source>
</evidence>
<comment type="subcellular location">
    <subcellularLocation>
        <location evidence="1">Cell inner membrane</location>
        <topology evidence="1">Multi-pass membrane protein</topology>
    </subcellularLocation>
</comment>
<evidence type="ECO:0000256" key="7">
    <source>
        <dbReference type="ARBA" id="ARBA00023136"/>
    </source>
</evidence>
<evidence type="ECO:0000256" key="2">
    <source>
        <dbReference type="ARBA" id="ARBA00005745"/>
    </source>
</evidence>
<name>X1DF90_9ZZZZ</name>
<evidence type="ECO:0000256" key="1">
    <source>
        <dbReference type="ARBA" id="ARBA00004429"/>
    </source>
</evidence>
<dbReference type="InterPro" id="IPR018076">
    <property type="entry name" value="T2SS_GspF_dom"/>
</dbReference>
<feature type="domain" description="Type II secretion system protein GspF" evidence="8">
    <location>
        <begin position="81"/>
        <end position="167"/>
    </location>
</feature>
<dbReference type="GO" id="GO:0005886">
    <property type="term" value="C:plasma membrane"/>
    <property type="evidence" value="ECO:0007669"/>
    <property type="project" value="UniProtKB-SubCell"/>
</dbReference>
<keyword evidence="4" id="KW-0997">Cell inner membrane</keyword>
<dbReference type="AlphaFoldDB" id="X1DF90"/>
<evidence type="ECO:0000259" key="8">
    <source>
        <dbReference type="Pfam" id="PF00482"/>
    </source>
</evidence>
<keyword evidence="7" id="KW-0472">Membrane</keyword>
<comment type="caution">
    <text evidence="9">The sequence shown here is derived from an EMBL/GenBank/DDBJ whole genome shotgun (WGS) entry which is preliminary data.</text>
</comment>
<evidence type="ECO:0000256" key="5">
    <source>
        <dbReference type="ARBA" id="ARBA00022692"/>
    </source>
</evidence>
<keyword evidence="3" id="KW-1003">Cell membrane</keyword>
<keyword evidence="5" id="KW-0812">Transmembrane</keyword>
<dbReference type="Pfam" id="PF00482">
    <property type="entry name" value="T2SSF"/>
    <property type="match status" value="1"/>
</dbReference>
<dbReference type="Gene3D" id="1.20.81.30">
    <property type="entry name" value="Type II secretion system (T2SS), domain F"/>
    <property type="match status" value="1"/>
</dbReference>
<protein>
    <recommendedName>
        <fullName evidence="8">Type II secretion system protein GspF domain-containing protein</fullName>
    </recommendedName>
</protein>
<evidence type="ECO:0000256" key="6">
    <source>
        <dbReference type="ARBA" id="ARBA00022989"/>
    </source>
</evidence>
<comment type="similarity">
    <text evidence="2">Belongs to the GSP F family.</text>
</comment>
<dbReference type="InterPro" id="IPR003004">
    <property type="entry name" value="GspF/PilC"/>
</dbReference>
<dbReference type="PANTHER" id="PTHR30012:SF0">
    <property type="entry name" value="TYPE II SECRETION SYSTEM PROTEIN F-RELATED"/>
    <property type="match status" value="1"/>
</dbReference>
<keyword evidence="6" id="KW-1133">Transmembrane helix</keyword>